<sequence>MASPKYQLAQVNIALGLAAIDDPIMAEFKNNLDNINGLAETSPGYVWRLKSDSGNATDIKVYDDDLLLINMSVWEDKDSLFEFVYKTAHKDFVRQRRLWFGKQDGPHMALWWIKKGCYPTEQDAKAKLEYLAEHGPSPDAFTFRSFYPPPSQ</sequence>
<dbReference type="InterPro" id="IPR011008">
    <property type="entry name" value="Dimeric_a/b-barrel"/>
</dbReference>
<dbReference type="EMBL" id="JAEPQZ010000017">
    <property type="protein sequence ID" value="KAG2172444.1"/>
    <property type="molecule type" value="Genomic_DNA"/>
</dbReference>
<dbReference type="Proteomes" id="UP000654370">
    <property type="component" value="Unassembled WGS sequence"/>
</dbReference>
<evidence type="ECO:0000259" key="1">
    <source>
        <dbReference type="Pfam" id="PF11695"/>
    </source>
</evidence>
<gene>
    <name evidence="2" type="ORF">INT43_004986</name>
</gene>
<reference evidence="2" key="1">
    <citation type="submission" date="2020-12" db="EMBL/GenBank/DDBJ databases">
        <title>Metabolic potential, ecology and presence of endohyphal bacteria is reflected in genomic diversity of Mucoromycotina.</title>
        <authorList>
            <person name="Muszewska A."/>
            <person name="Okrasinska A."/>
            <person name="Steczkiewicz K."/>
            <person name="Drgas O."/>
            <person name="Orlowska M."/>
            <person name="Perlinska-Lenart U."/>
            <person name="Aleksandrzak-Piekarczyk T."/>
            <person name="Szatraj K."/>
            <person name="Zielenkiewicz U."/>
            <person name="Pilsyk S."/>
            <person name="Malc E."/>
            <person name="Mieczkowski P."/>
            <person name="Kruszewska J.S."/>
            <person name="Biernat P."/>
            <person name="Pawlowska J."/>
        </authorList>
    </citation>
    <scope>NUCLEOTIDE SEQUENCE</scope>
    <source>
        <strain evidence="2">WA0000067209</strain>
    </source>
</reference>
<organism evidence="2 3">
    <name type="scientific">Mortierella isabellina</name>
    <name type="common">Filamentous fungus</name>
    <name type="synonym">Umbelopsis isabellina</name>
    <dbReference type="NCBI Taxonomy" id="91625"/>
    <lineage>
        <taxon>Eukaryota</taxon>
        <taxon>Fungi</taxon>
        <taxon>Fungi incertae sedis</taxon>
        <taxon>Mucoromycota</taxon>
        <taxon>Mucoromycotina</taxon>
        <taxon>Umbelopsidomycetes</taxon>
        <taxon>Umbelopsidales</taxon>
        <taxon>Umbelopsidaceae</taxon>
        <taxon>Umbelopsis</taxon>
    </lineage>
</organism>
<dbReference type="SUPFAM" id="SSF54909">
    <property type="entry name" value="Dimeric alpha+beta barrel"/>
    <property type="match status" value="1"/>
</dbReference>
<comment type="caution">
    <text evidence="2">The sequence shown here is derived from an EMBL/GenBank/DDBJ whole genome shotgun (WGS) entry which is preliminary data.</text>
</comment>
<dbReference type="OrthoDB" id="2316590at2759"/>
<name>A0A8H7PF02_MORIS</name>
<dbReference type="AlphaFoldDB" id="A0A8H7PF02"/>
<evidence type="ECO:0000313" key="3">
    <source>
        <dbReference type="Proteomes" id="UP000654370"/>
    </source>
</evidence>
<dbReference type="InterPro" id="IPR021708">
    <property type="entry name" value="DUF3291"/>
</dbReference>
<evidence type="ECO:0000313" key="2">
    <source>
        <dbReference type="EMBL" id="KAG2172444.1"/>
    </source>
</evidence>
<keyword evidence="3" id="KW-1185">Reference proteome</keyword>
<accession>A0A8H7PF02</accession>
<dbReference type="Pfam" id="PF11695">
    <property type="entry name" value="DUF3291"/>
    <property type="match status" value="1"/>
</dbReference>
<protein>
    <recommendedName>
        <fullName evidence="1">DUF3291 domain-containing protein</fullName>
    </recommendedName>
</protein>
<proteinExistence type="predicted"/>
<feature type="domain" description="DUF3291" evidence="1">
    <location>
        <begin position="8"/>
        <end position="145"/>
    </location>
</feature>